<keyword evidence="2" id="KW-0378">Hydrolase</keyword>
<dbReference type="GO" id="GO:0016810">
    <property type="term" value="F:hydrolase activity, acting on carbon-nitrogen (but not peptide) bonds"/>
    <property type="evidence" value="ECO:0007669"/>
    <property type="project" value="InterPro"/>
</dbReference>
<reference evidence="2 3" key="1">
    <citation type="journal article" date="2011" name="J. Bacteriol.">
        <title>Whole-genome shotgun sequencing of the sulfur-oxidizing chemoautotroph Tetrathiobacter kashmirensis.</title>
        <authorList>
            <person name="Ghosh W."/>
            <person name="George A."/>
            <person name="Agarwal A."/>
            <person name="Raj P."/>
            <person name="Alam M."/>
            <person name="Pyne P."/>
            <person name="Das Gupta S.K."/>
        </authorList>
    </citation>
    <scope>NUCLEOTIDE SEQUENCE [LARGE SCALE GENOMIC DNA]</scope>
    <source>
        <strain evidence="2 3">WT001</strain>
    </source>
</reference>
<dbReference type="EMBL" id="CP003555">
    <property type="protein sequence ID" value="AFK64144.1"/>
    <property type="molecule type" value="Genomic_DNA"/>
</dbReference>
<dbReference type="HOGENOM" id="CLU_187705_0_0_4"/>
<organism evidence="2 3">
    <name type="scientific">Advenella kashmirensis (strain DSM 17095 / LMG 22695 / WT001)</name>
    <name type="common">Tetrathiobacter kashmirensis</name>
    <dbReference type="NCBI Taxonomy" id="1036672"/>
    <lineage>
        <taxon>Bacteria</taxon>
        <taxon>Pseudomonadati</taxon>
        <taxon>Pseudomonadota</taxon>
        <taxon>Betaproteobacteria</taxon>
        <taxon>Burkholderiales</taxon>
        <taxon>Alcaligenaceae</taxon>
    </lineage>
</organism>
<evidence type="ECO:0000259" key="1">
    <source>
        <dbReference type="Pfam" id="PF07969"/>
    </source>
</evidence>
<dbReference type="PANTHER" id="PTHR22642">
    <property type="entry name" value="IMIDAZOLONEPROPIONASE"/>
    <property type="match status" value="1"/>
</dbReference>
<dbReference type="Gene3D" id="3.20.20.140">
    <property type="entry name" value="Metal-dependent hydrolases"/>
    <property type="match status" value="1"/>
</dbReference>
<keyword evidence="3" id="KW-1185">Reference proteome</keyword>
<name>I3UGK6_ADVKW</name>
<dbReference type="PANTHER" id="PTHR22642:SF2">
    <property type="entry name" value="PROTEIN LONG AFTER FAR-RED 3"/>
    <property type="match status" value="1"/>
</dbReference>
<sequence length="85" mass="9167">MTASGRVLGEENRISVQQALHAMTLGAAYTLKLDDRIGSIETGKQADFAILEEDPLAVDPVRLKDIRIWGTVLGGTVFPCPQTEA</sequence>
<reference evidence="3" key="2">
    <citation type="journal article" date="2013" name="PLoS ONE">
        <title>Genome implosion elicits host-confinement in Alcaligenaceae: evidence from the comparative genomics of Tetrathiobacter kashmirensis, a pathogen in the making.</title>
        <authorList>
            <person name="Ghosh W."/>
            <person name="Alam M."/>
            <person name="Roy C."/>
            <person name="Pyne P."/>
            <person name="George A."/>
            <person name="Chakraborty R."/>
            <person name="Majumder S."/>
            <person name="Agarwal A."/>
            <person name="Chakraborty S."/>
            <person name="Majumdar S."/>
            <person name="Gupta S.K."/>
        </authorList>
    </citation>
    <scope>NUCLEOTIDE SEQUENCE [LARGE SCALE GENOMIC DNA]</scope>
    <source>
        <strain evidence="3">WT001</strain>
    </source>
</reference>
<dbReference type="Pfam" id="PF07969">
    <property type="entry name" value="Amidohydro_3"/>
    <property type="match status" value="1"/>
</dbReference>
<dbReference type="InterPro" id="IPR013108">
    <property type="entry name" value="Amidohydro_3"/>
</dbReference>
<dbReference type="InterPro" id="IPR011059">
    <property type="entry name" value="Metal-dep_hydrolase_composite"/>
</dbReference>
<evidence type="ECO:0000313" key="2">
    <source>
        <dbReference type="EMBL" id="AFK64144.1"/>
    </source>
</evidence>
<evidence type="ECO:0000313" key="3">
    <source>
        <dbReference type="Proteomes" id="UP000005267"/>
    </source>
</evidence>
<dbReference type="SUPFAM" id="SSF51338">
    <property type="entry name" value="Composite domain of metallo-dependent hydrolases"/>
    <property type="match status" value="1"/>
</dbReference>
<dbReference type="KEGG" id="aka:TKWG_22530"/>
<protein>
    <submittedName>
        <fullName evidence="2">Amidohydrolase 3</fullName>
    </submittedName>
</protein>
<dbReference type="Proteomes" id="UP000005267">
    <property type="component" value="Chromosome"/>
</dbReference>
<proteinExistence type="predicted"/>
<dbReference type="Gene3D" id="2.30.40.10">
    <property type="entry name" value="Urease, subunit C, domain 1"/>
    <property type="match status" value="1"/>
</dbReference>
<dbReference type="AlphaFoldDB" id="I3UGK6"/>
<accession>I3UGK6</accession>
<feature type="domain" description="Amidohydrolase 3" evidence="1">
    <location>
        <begin position="4"/>
        <end position="77"/>
    </location>
</feature>
<gene>
    <name evidence="2" type="ordered locus">TKWG_22530</name>
</gene>